<sequence length="174" mass="18794">MAMYRYPSMHPMEIISKICLTVLRSTTGRNHAIHLSDDADAGCCCRNGCGCGGRHRSDPPRACNCNRCSNSCQRRSKLGQHPSDENIDFIIQVFSSGPNGDDLSQESISRICDFFSAVTDLSDCQIKTIGSCLASADETIAVSTAAFLRATILASRWQGTDAFASSSLAIFTGR</sequence>
<reference evidence="1 2" key="1">
    <citation type="submission" date="2016-07" db="EMBL/GenBank/DDBJ databases">
        <title>Pervasive Adenine N6-methylation of Active Genes in Fungi.</title>
        <authorList>
            <consortium name="DOE Joint Genome Institute"/>
            <person name="Mondo S.J."/>
            <person name="Dannebaum R.O."/>
            <person name="Kuo R.C."/>
            <person name="Labutti K."/>
            <person name="Haridas S."/>
            <person name="Kuo A."/>
            <person name="Salamov A."/>
            <person name="Ahrendt S.R."/>
            <person name="Lipzen A."/>
            <person name="Sullivan W."/>
            <person name="Andreopoulos W.B."/>
            <person name="Clum A."/>
            <person name="Lindquist E."/>
            <person name="Daum C."/>
            <person name="Ramamoorthy G.K."/>
            <person name="Gryganskyi A."/>
            <person name="Culley D."/>
            <person name="Magnuson J.K."/>
            <person name="James T.Y."/>
            <person name="O'Malley M.A."/>
            <person name="Stajich J.E."/>
            <person name="Spatafora J.W."/>
            <person name="Visel A."/>
            <person name="Grigoriev I.V."/>
        </authorList>
    </citation>
    <scope>NUCLEOTIDE SEQUENCE [LARGE SCALE GENOMIC DNA]</scope>
    <source>
        <strain evidence="1 2">PL171</strain>
    </source>
</reference>
<accession>A0A1Y2HC49</accession>
<gene>
    <name evidence="1" type="ORF">BCR44DRAFT_1253048</name>
</gene>
<protein>
    <submittedName>
        <fullName evidence="1">Uncharacterized protein</fullName>
    </submittedName>
</protein>
<evidence type="ECO:0000313" key="2">
    <source>
        <dbReference type="Proteomes" id="UP000193411"/>
    </source>
</evidence>
<dbReference type="EMBL" id="MCFL01000050">
    <property type="protein sequence ID" value="ORZ32149.1"/>
    <property type="molecule type" value="Genomic_DNA"/>
</dbReference>
<comment type="caution">
    <text evidence="1">The sequence shown here is derived from an EMBL/GenBank/DDBJ whole genome shotgun (WGS) entry which is preliminary data.</text>
</comment>
<organism evidence="1 2">
    <name type="scientific">Catenaria anguillulae PL171</name>
    <dbReference type="NCBI Taxonomy" id="765915"/>
    <lineage>
        <taxon>Eukaryota</taxon>
        <taxon>Fungi</taxon>
        <taxon>Fungi incertae sedis</taxon>
        <taxon>Blastocladiomycota</taxon>
        <taxon>Blastocladiomycetes</taxon>
        <taxon>Blastocladiales</taxon>
        <taxon>Catenariaceae</taxon>
        <taxon>Catenaria</taxon>
    </lineage>
</organism>
<keyword evidence="2" id="KW-1185">Reference proteome</keyword>
<dbReference type="AlphaFoldDB" id="A0A1Y2HC49"/>
<evidence type="ECO:0000313" key="1">
    <source>
        <dbReference type="EMBL" id="ORZ32149.1"/>
    </source>
</evidence>
<name>A0A1Y2HC49_9FUNG</name>
<dbReference type="Proteomes" id="UP000193411">
    <property type="component" value="Unassembled WGS sequence"/>
</dbReference>
<proteinExistence type="predicted"/>